<feature type="transmembrane region" description="Helical" evidence="11">
    <location>
        <begin position="339"/>
        <end position="359"/>
    </location>
</feature>
<keyword evidence="8 11" id="KW-1133">Transmembrane helix</keyword>
<dbReference type="SUPFAM" id="SSF50156">
    <property type="entry name" value="PDZ domain-like"/>
    <property type="match status" value="1"/>
</dbReference>
<keyword evidence="4 13" id="KW-0645">Protease</keyword>
<name>A0A4Q9KEG7_9ACTN</name>
<feature type="transmembrane region" description="Helical" evidence="11">
    <location>
        <begin position="124"/>
        <end position="145"/>
    </location>
</feature>
<dbReference type="GO" id="GO:0004222">
    <property type="term" value="F:metalloendopeptidase activity"/>
    <property type="evidence" value="ECO:0007669"/>
    <property type="project" value="InterPro"/>
</dbReference>
<dbReference type="Gene3D" id="2.30.42.10">
    <property type="match status" value="1"/>
</dbReference>
<evidence type="ECO:0000259" key="12">
    <source>
        <dbReference type="SMART" id="SM00228"/>
    </source>
</evidence>
<keyword evidence="5 11" id="KW-0812">Transmembrane</keyword>
<evidence type="ECO:0000256" key="10">
    <source>
        <dbReference type="ARBA" id="ARBA00023136"/>
    </source>
</evidence>
<dbReference type="PANTHER" id="PTHR42837">
    <property type="entry name" value="REGULATOR OF SIGMA-E PROTEASE RSEP"/>
    <property type="match status" value="1"/>
</dbReference>
<evidence type="ECO:0000256" key="11">
    <source>
        <dbReference type="SAM" id="Phobius"/>
    </source>
</evidence>
<evidence type="ECO:0000256" key="5">
    <source>
        <dbReference type="ARBA" id="ARBA00022692"/>
    </source>
</evidence>
<dbReference type="SMART" id="SM00228">
    <property type="entry name" value="PDZ"/>
    <property type="match status" value="1"/>
</dbReference>
<keyword evidence="14" id="KW-1185">Reference proteome</keyword>
<evidence type="ECO:0000256" key="4">
    <source>
        <dbReference type="ARBA" id="ARBA00022670"/>
    </source>
</evidence>
<evidence type="ECO:0000256" key="2">
    <source>
        <dbReference type="ARBA" id="ARBA00004141"/>
    </source>
</evidence>
<reference evidence="13 14" key="1">
    <citation type="submission" date="2019-01" db="EMBL/GenBank/DDBJ databases">
        <title>Lactibacter flavus gen. nov., sp. nov., a novel bacterium of the family Propionibacteriaceae isolated from raw milk and dairy products.</title>
        <authorList>
            <person name="Huptas C."/>
            <person name="Wenning M."/>
            <person name="Breitenwieser F."/>
            <person name="Doll E."/>
            <person name="Von Neubeck M."/>
            <person name="Busse H.-J."/>
            <person name="Scherer S."/>
        </authorList>
    </citation>
    <scope>NUCLEOTIDE SEQUENCE [LARGE SCALE GENOMIC DNA]</scope>
    <source>
        <strain evidence="13 14">KCTC 33808</strain>
    </source>
</reference>
<organism evidence="13 14">
    <name type="scientific">Propioniciclava sinopodophylli</name>
    <dbReference type="NCBI Taxonomy" id="1837344"/>
    <lineage>
        <taxon>Bacteria</taxon>
        <taxon>Bacillati</taxon>
        <taxon>Actinomycetota</taxon>
        <taxon>Actinomycetes</taxon>
        <taxon>Propionibacteriales</taxon>
        <taxon>Propionibacteriaceae</taxon>
        <taxon>Propioniciclava</taxon>
    </lineage>
</organism>
<dbReference type="CDD" id="cd06163">
    <property type="entry name" value="S2P-M50_PDZ_RseP-like"/>
    <property type="match status" value="1"/>
</dbReference>
<dbReference type="InterPro" id="IPR001478">
    <property type="entry name" value="PDZ"/>
</dbReference>
<keyword evidence="9 13" id="KW-0482">Metalloprotease</keyword>
<comment type="subcellular location">
    <subcellularLocation>
        <location evidence="2">Membrane</location>
        <topology evidence="2">Multi-pass membrane protein</topology>
    </subcellularLocation>
</comment>
<comment type="cofactor">
    <cofactor evidence="1">
        <name>Zn(2+)</name>
        <dbReference type="ChEBI" id="CHEBI:29105"/>
    </cofactor>
</comment>
<dbReference type="InterPro" id="IPR036034">
    <property type="entry name" value="PDZ_sf"/>
</dbReference>
<proteinExistence type="inferred from homology"/>
<dbReference type="GO" id="GO:0016020">
    <property type="term" value="C:membrane"/>
    <property type="evidence" value="ECO:0007669"/>
    <property type="project" value="UniProtKB-SubCell"/>
</dbReference>
<dbReference type="InterPro" id="IPR041489">
    <property type="entry name" value="PDZ_6"/>
</dbReference>
<evidence type="ECO:0000313" key="14">
    <source>
        <dbReference type="Proteomes" id="UP000292373"/>
    </source>
</evidence>
<protein>
    <submittedName>
        <fullName evidence="13">RIP metalloprotease</fullName>
    </submittedName>
</protein>
<feature type="transmembrane region" description="Helical" evidence="11">
    <location>
        <begin position="401"/>
        <end position="422"/>
    </location>
</feature>
<dbReference type="RefSeq" id="WP_131168217.1">
    <property type="nucleotide sequence ID" value="NZ_SDMQ01000008.1"/>
</dbReference>
<gene>
    <name evidence="13" type="ORF">ET989_09065</name>
</gene>
<dbReference type="Pfam" id="PF17820">
    <property type="entry name" value="PDZ_6"/>
    <property type="match status" value="1"/>
</dbReference>
<dbReference type="OrthoDB" id="9782003at2"/>
<dbReference type="PANTHER" id="PTHR42837:SF2">
    <property type="entry name" value="MEMBRANE METALLOPROTEASE ARASP2, CHLOROPLASTIC-RELATED"/>
    <property type="match status" value="1"/>
</dbReference>
<comment type="similarity">
    <text evidence="3">Belongs to the peptidase M50B family.</text>
</comment>
<evidence type="ECO:0000256" key="6">
    <source>
        <dbReference type="ARBA" id="ARBA00022801"/>
    </source>
</evidence>
<dbReference type="Proteomes" id="UP000292373">
    <property type="component" value="Unassembled WGS sequence"/>
</dbReference>
<dbReference type="AlphaFoldDB" id="A0A4Q9KEG7"/>
<dbReference type="InterPro" id="IPR004387">
    <property type="entry name" value="Pept_M50_Zn"/>
</dbReference>
<accession>A0A4Q9KEG7</accession>
<evidence type="ECO:0000256" key="3">
    <source>
        <dbReference type="ARBA" id="ARBA00007931"/>
    </source>
</evidence>
<evidence type="ECO:0000256" key="7">
    <source>
        <dbReference type="ARBA" id="ARBA00022833"/>
    </source>
</evidence>
<evidence type="ECO:0000256" key="8">
    <source>
        <dbReference type="ARBA" id="ARBA00022989"/>
    </source>
</evidence>
<evidence type="ECO:0000313" key="13">
    <source>
        <dbReference type="EMBL" id="TBT84288.1"/>
    </source>
</evidence>
<keyword evidence="6" id="KW-0378">Hydrolase</keyword>
<keyword evidence="10 11" id="KW-0472">Membrane</keyword>
<dbReference type="EMBL" id="SDMQ01000008">
    <property type="protein sequence ID" value="TBT84288.1"/>
    <property type="molecule type" value="Genomic_DNA"/>
</dbReference>
<comment type="caution">
    <text evidence="13">The sequence shown here is derived from an EMBL/GenBank/DDBJ whole genome shotgun (WGS) entry which is preliminary data.</text>
</comment>
<dbReference type="Pfam" id="PF02163">
    <property type="entry name" value="Peptidase_M50"/>
    <property type="match status" value="1"/>
</dbReference>
<evidence type="ECO:0000256" key="1">
    <source>
        <dbReference type="ARBA" id="ARBA00001947"/>
    </source>
</evidence>
<keyword evidence="7" id="KW-0862">Zinc</keyword>
<dbReference type="GO" id="GO:0006508">
    <property type="term" value="P:proteolysis"/>
    <property type="evidence" value="ECO:0007669"/>
    <property type="project" value="UniProtKB-KW"/>
</dbReference>
<sequence>MELFWTIVFGLLFFGLLMASVALHEVGHLLPAKLFGVRVPQYFVGFGRTLWSIRRGETEYGVKLFPLGGFVRLLGMYPPTRPGARQTWLQRFADDARGYEWDEVRPGDVEGNRLFYQKKTYQKLIIMAGGITVNLILAFLLFWGVTGLHGTWREQPVVRSIQQCVITEQREDMACRPSDPLTPAAQAGLTEGDRILSFNGAPIAEYADLTELIRANLDRPATLVVERGGQQVTLPTVNTRVTGVRDTLDPSRVIPAGWLGVVPVMEKEYGGPVDVLQDMGQMAAQSVVALAQFPVKVFHVIADMVTGQPRDVYSPISIFGASSLAGQAAVQEAPIADRAAMFASLLGSINLFLALFNLVPLPPLDGGHILGALWEWVRRTAARLAGRPDPGPVDTAKMVPVAYAVGGFLLLCGIALIVADIVSPVKIF</sequence>
<dbReference type="InterPro" id="IPR008915">
    <property type="entry name" value="Peptidase_M50"/>
</dbReference>
<feature type="domain" description="PDZ" evidence="12">
    <location>
        <begin position="141"/>
        <end position="229"/>
    </location>
</feature>
<evidence type="ECO:0000256" key="9">
    <source>
        <dbReference type="ARBA" id="ARBA00023049"/>
    </source>
</evidence>